<dbReference type="EC" id="5.4.99.25" evidence="5"/>
<evidence type="ECO:0000256" key="1">
    <source>
        <dbReference type="ARBA" id="ARBA00000385"/>
    </source>
</evidence>
<dbReference type="HAMAP" id="MF_01080">
    <property type="entry name" value="TruB_bact"/>
    <property type="match status" value="1"/>
</dbReference>
<keyword evidence="3 5" id="KW-0819">tRNA processing</keyword>
<proteinExistence type="inferred from homology"/>
<dbReference type="AlphaFoldDB" id="A0A832DHP6"/>
<name>A0A832DHP6_9BACT</name>
<keyword evidence="4 5" id="KW-0413">Isomerase</keyword>
<dbReference type="GO" id="GO:1990481">
    <property type="term" value="P:mRNA pseudouridine synthesis"/>
    <property type="evidence" value="ECO:0007669"/>
    <property type="project" value="TreeGrafter"/>
</dbReference>
<evidence type="ECO:0000313" key="7">
    <source>
        <dbReference type="EMBL" id="HGT48253.1"/>
    </source>
</evidence>
<organism evidence="7">
    <name type="scientific">Ignavibacterium album</name>
    <dbReference type="NCBI Taxonomy" id="591197"/>
    <lineage>
        <taxon>Bacteria</taxon>
        <taxon>Pseudomonadati</taxon>
        <taxon>Ignavibacteriota</taxon>
        <taxon>Ignavibacteria</taxon>
        <taxon>Ignavibacteriales</taxon>
        <taxon>Ignavibacteriaceae</taxon>
        <taxon>Ignavibacterium</taxon>
    </lineage>
</organism>
<sequence>MITKKTMNQAHPDFQSGEVILIDKPAFWSSFKVVHKIRQAIGVRKVGHAGTLDPFATGLLILCTGNKTKEITKYQDLKKTYTGVITIGKYSDSMDTETEISEYPITEDLTEEKIMNAAKKFIGEIEQIPPMYSAVKKAGKSLYSYARKGKTVEREPRKVSVYKFDIDKIQMPEIHFIIECSKGTYIRVIADDFGKALGTRAMLTTLRRISIGDYSVEDALQVNEFTEKFNLKQNIKTELLN</sequence>
<dbReference type="InterPro" id="IPR002501">
    <property type="entry name" value="PsdUridine_synth_N"/>
</dbReference>
<dbReference type="GO" id="GO:0003723">
    <property type="term" value="F:RNA binding"/>
    <property type="evidence" value="ECO:0007669"/>
    <property type="project" value="InterPro"/>
</dbReference>
<dbReference type="SUPFAM" id="SSF55120">
    <property type="entry name" value="Pseudouridine synthase"/>
    <property type="match status" value="1"/>
</dbReference>
<dbReference type="Gene3D" id="3.30.2350.10">
    <property type="entry name" value="Pseudouridine synthase"/>
    <property type="match status" value="1"/>
</dbReference>
<dbReference type="CDD" id="cd02573">
    <property type="entry name" value="PseudoU_synth_EcTruB"/>
    <property type="match status" value="1"/>
</dbReference>
<feature type="domain" description="Pseudouridine synthase II N-terminal" evidence="6">
    <location>
        <begin position="38"/>
        <end position="186"/>
    </location>
</feature>
<evidence type="ECO:0000256" key="4">
    <source>
        <dbReference type="ARBA" id="ARBA00023235"/>
    </source>
</evidence>
<dbReference type="InterPro" id="IPR020103">
    <property type="entry name" value="PsdUridine_synth_cat_dom_sf"/>
</dbReference>
<dbReference type="GO" id="GO:0160148">
    <property type="term" value="F:tRNA pseudouridine(55) synthase activity"/>
    <property type="evidence" value="ECO:0007669"/>
    <property type="project" value="UniProtKB-EC"/>
</dbReference>
<evidence type="ECO:0000259" key="6">
    <source>
        <dbReference type="Pfam" id="PF01509"/>
    </source>
</evidence>
<evidence type="ECO:0000256" key="2">
    <source>
        <dbReference type="ARBA" id="ARBA00005642"/>
    </source>
</evidence>
<comment type="catalytic activity">
    <reaction evidence="1 5">
        <text>uridine(55) in tRNA = pseudouridine(55) in tRNA</text>
        <dbReference type="Rhea" id="RHEA:42532"/>
        <dbReference type="Rhea" id="RHEA-COMP:10101"/>
        <dbReference type="Rhea" id="RHEA-COMP:10102"/>
        <dbReference type="ChEBI" id="CHEBI:65314"/>
        <dbReference type="ChEBI" id="CHEBI:65315"/>
        <dbReference type="EC" id="5.4.99.25"/>
    </reaction>
</comment>
<protein>
    <recommendedName>
        <fullName evidence="5">tRNA pseudouridine synthase B</fullName>
        <ecNumber evidence="5">5.4.99.25</ecNumber>
    </recommendedName>
    <alternativeName>
        <fullName evidence="5">tRNA pseudouridine(55) synthase</fullName>
        <shortName evidence="5">Psi55 synthase</shortName>
    </alternativeName>
    <alternativeName>
        <fullName evidence="5">tRNA pseudouridylate synthase</fullName>
    </alternativeName>
    <alternativeName>
        <fullName evidence="5">tRNA-uridine isomerase</fullName>
    </alternativeName>
</protein>
<evidence type="ECO:0000256" key="3">
    <source>
        <dbReference type="ARBA" id="ARBA00022694"/>
    </source>
</evidence>
<comment type="similarity">
    <text evidence="2 5">Belongs to the pseudouridine synthase TruB family. Type 1 subfamily.</text>
</comment>
<dbReference type="PANTHER" id="PTHR13767">
    <property type="entry name" value="TRNA-PSEUDOURIDINE SYNTHASE"/>
    <property type="match status" value="1"/>
</dbReference>
<dbReference type="EMBL" id="DSVI01000011">
    <property type="protein sequence ID" value="HGT48253.1"/>
    <property type="molecule type" value="Genomic_DNA"/>
</dbReference>
<dbReference type="NCBIfam" id="TIGR00431">
    <property type="entry name" value="TruB"/>
    <property type="match status" value="1"/>
</dbReference>
<dbReference type="GO" id="GO:0031119">
    <property type="term" value="P:tRNA pseudouridine synthesis"/>
    <property type="evidence" value="ECO:0007669"/>
    <property type="project" value="UniProtKB-UniRule"/>
</dbReference>
<evidence type="ECO:0000256" key="5">
    <source>
        <dbReference type="HAMAP-Rule" id="MF_01080"/>
    </source>
</evidence>
<comment type="function">
    <text evidence="5">Responsible for synthesis of pseudouridine from uracil-55 in the psi GC loop of transfer RNAs.</text>
</comment>
<gene>
    <name evidence="5 7" type="primary">truB</name>
    <name evidence="7" type="ORF">ENS56_09470</name>
</gene>
<reference evidence="7" key="1">
    <citation type="journal article" date="2020" name="mSystems">
        <title>Genome- and Community-Level Interaction Insights into Carbon Utilization and Element Cycling Functions of Hydrothermarchaeota in Hydrothermal Sediment.</title>
        <authorList>
            <person name="Zhou Z."/>
            <person name="Liu Y."/>
            <person name="Xu W."/>
            <person name="Pan J."/>
            <person name="Luo Z.H."/>
            <person name="Li M."/>
        </authorList>
    </citation>
    <scope>NUCLEOTIDE SEQUENCE [LARGE SCALE GENOMIC DNA]</scope>
    <source>
        <strain evidence="7">SpSt-500</strain>
    </source>
</reference>
<dbReference type="InterPro" id="IPR014780">
    <property type="entry name" value="tRNA_psdUridine_synth_TruB"/>
</dbReference>
<dbReference type="PANTHER" id="PTHR13767:SF2">
    <property type="entry name" value="PSEUDOURIDYLATE SYNTHASE TRUB1"/>
    <property type="match status" value="1"/>
</dbReference>
<comment type="caution">
    <text evidence="7">The sequence shown here is derived from an EMBL/GenBank/DDBJ whole genome shotgun (WGS) entry which is preliminary data.</text>
</comment>
<dbReference type="Pfam" id="PF01509">
    <property type="entry name" value="TruB_N"/>
    <property type="match status" value="1"/>
</dbReference>
<feature type="active site" description="Nucleophile" evidence="5">
    <location>
        <position position="53"/>
    </location>
</feature>
<accession>A0A832DHP6</accession>